<dbReference type="EMBL" id="BRYB01004243">
    <property type="protein sequence ID" value="GMI27890.1"/>
    <property type="molecule type" value="Genomic_DNA"/>
</dbReference>
<dbReference type="Proteomes" id="UP001165060">
    <property type="component" value="Unassembled WGS sequence"/>
</dbReference>
<accession>A0ABQ6ML84</accession>
<organism evidence="2 3">
    <name type="scientific">Tetraparma gracilis</name>
    <dbReference type="NCBI Taxonomy" id="2962635"/>
    <lineage>
        <taxon>Eukaryota</taxon>
        <taxon>Sar</taxon>
        <taxon>Stramenopiles</taxon>
        <taxon>Ochrophyta</taxon>
        <taxon>Bolidophyceae</taxon>
        <taxon>Parmales</taxon>
        <taxon>Triparmaceae</taxon>
        <taxon>Tetraparma</taxon>
    </lineage>
</organism>
<sequence length="113" mass="12566">MPGENAFKLARRLSQITNDDLNNDVTNEYSRSECDAMRTALNGRIPFDCRQYYLNRNGTRIAEVSPAKATAQAATQVAFEGAVGDEKARAVDNAAKGRPSHAQLQRRMTKHVR</sequence>
<evidence type="ECO:0000313" key="3">
    <source>
        <dbReference type="Proteomes" id="UP001165060"/>
    </source>
</evidence>
<evidence type="ECO:0000256" key="1">
    <source>
        <dbReference type="SAM" id="MobiDB-lite"/>
    </source>
</evidence>
<keyword evidence="3" id="KW-1185">Reference proteome</keyword>
<name>A0ABQ6ML84_9STRA</name>
<comment type="caution">
    <text evidence="2">The sequence shown here is derived from an EMBL/GenBank/DDBJ whole genome shotgun (WGS) entry which is preliminary data.</text>
</comment>
<proteinExistence type="predicted"/>
<reference evidence="2 3" key="1">
    <citation type="journal article" date="2023" name="Commun. Biol.">
        <title>Genome analysis of Parmales, the sister group of diatoms, reveals the evolutionary specialization of diatoms from phago-mixotrophs to photoautotrophs.</title>
        <authorList>
            <person name="Ban H."/>
            <person name="Sato S."/>
            <person name="Yoshikawa S."/>
            <person name="Yamada K."/>
            <person name="Nakamura Y."/>
            <person name="Ichinomiya M."/>
            <person name="Sato N."/>
            <person name="Blanc-Mathieu R."/>
            <person name="Endo H."/>
            <person name="Kuwata A."/>
            <person name="Ogata H."/>
        </authorList>
    </citation>
    <scope>NUCLEOTIDE SEQUENCE [LARGE SCALE GENOMIC DNA]</scope>
</reference>
<feature type="region of interest" description="Disordered" evidence="1">
    <location>
        <begin position="91"/>
        <end position="113"/>
    </location>
</feature>
<gene>
    <name evidence="2" type="ORF">TeGR_g89</name>
</gene>
<evidence type="ECO:0000313" key="2">
    <source>
        <dbReference type="EMBL" id="GMI27890.1"/>
    </source>
</evidence>
<protein>
    <submittedName>
        <fullName evidence="2">Uncharacterized protein</fullName>
    </submittedName>
</protein>